<gene>
    <name evidence="1" type="ORF">CYR32_06630</name>
</gene>
<accession>A0A2N5E7L9</accession>
<dbReference type="AlphaFoldDB" id="A0A2N5E7L9"/>
<evidence type="ECO:0000313" key="1">
    <source>
        <dbReference type="EMBL" id="PLR37480.1"/>
    </source>
</evidence>
<dbReference type="OrthoDB" id="6505788at2"/>
<evidence type="ECO:0000313" key="2">
    <source>
        <dbReference type="Proteomes" id="UP000234503"/>
    </source>
</evidence>
<dbReference type="Proteomes" id="UP000234503">
    <property type="component" value="Unassembled WGS sequence"/>
</dbReference>
<protein>
    <submittedName>
        <fullName evidence="1">Uncharacterized protein</fullName>
    </submittedName>
</protein>
<sequence>MKLLTDIVEYRTWLFDEYLLFPGSGINPLMNNEEVEELLFQNRPRFFPCIAYVTPSESHPGTAEVKYISKEQVEHWAGIMGSLPARNNDDFLNSDGNL</sequence>
<organism evidence="1 2">
    <name type="scientific">Chimaeribacter coloradensis</name>
    <dbReference type="NCBI Taxonomy" id="2060068"/>
    <lineage>
        <taxon>Bacteria</taxon>
        <taxon>Pseudomonadati</taxon>
        <taxon>Pseudomonadota</taxon>
        <taxon>Gammaproteobacteria</taxon>
        <taxon>Enterobacterales</taxon>
        <taxon>Yersiniaceae</taxon>
        <taxon>Chimaeribacter</taxon>
    </lineage>
</organism>
<proteinExistence type="predicted"/>
<dbReference type="RefSeq" id="WP_101823607.1">
    <property type="nucleotide sequence ID" value="NZ_PJZH01000004.1"/>
</dbReference>
<comment type="caution">
    <text evidence="1">The sequence shown here is derived from an EMBL/GenBank/DDBJ whole genome shotgun (WGS) entry which is preliminary data.</text>
</comment>
<name>A0A2N5E7L9_9GAMM</name>
<dbReference type="EMBL" id="PJZH01000004">
    <property type="protein sequence ID" value="PLR37480.1"/>
    <property type="molecule type" value="Genomic_DNA"/>
</dbReference>
<keyword evidence="2" id="KW-1185">Reference proteome</keyword>
<reference evidence="1 2" key="1">
    <citation type="submission" date="2017-12" db="EMBL/GenBank/DDBJ databases">
        <title>Characterization of six clinical isolates of Enterochimera gen. nov., a novel genus of the Yersiniaciae family and the three species Enterochimera arupensis sp. nov., Enterochimera coloradensis sp. nov, and Enterochimera californica sp. nov.</title>
        <authorList>
            <person name="Rossi A."/>
            <person name="Fisher M."/>
        </authorList>
    </citation>
    <scope>NUCLEOTIDE SEQUENCE [LARGE SCALE GENOMIC DNA]</scope>
    <source>
        <strain evidence="2">2016-Iso4</strain>
    </source>
</reference>